<comment type="function">
    <text evidence="5">One of the primary rRNA binding proteins, this protein initially binds near the 5'-end of the 23S rRNA. It is important during the early stages of 50S assembly. It makes multiple contacts with different domains of the 23S rRNA in the assembled 50S subunit and ribosome.</text>
</comment>
<organism evidence="7 8">
    <name type="scientific">Candidatus Roizmanbacteria bacterium CG23_combo_of_CG06-09_8_20_14_all_35_49</name>
    <dbReference type="NCBI Taxonomy" id="1974863"/>
    <lineage>
        <taxon>Bacteria</taxon>
        <taxon>Candidatus Roizmaniibacteriota</taxon>
    </lineage>
</organism>
<dbReference type="GO" id="GO:1990904">
    <property type="term" value="C:ribonucleoprotein complex"/>
    <property type="evidence" value="ECO:0007669"/>
    <property type="project" value="UniProtKB-KW"/>
</dbReference>
<keyword evidence="5" id="KW-0694">RNA-binding</keyword>
<evidence type="ECO:0000256" key="4">
    <source>
        <dbReference type="ARBA" id="ARBA00035244"/>
    </source>
</evidence>
<dbReference type="GO" id="GO:0006412">
    <property type="term" value="P:translation"/>
    <property type="evidence" value="ECO:0007669"/>
    <property type="project" value="UniProtKB-UniRule"/>
</dbReference>
<gene>
    <name evidence="5" type="primary">rplD</name>
    <name evidence="7" type="ORF">COX47_01120</name>
</gene>
<feature type="region of interest" description="Disordered" evidence="6">
    <location>
        <begin position="59"/>
        <end position="79"/>
    </location>
</feature>
<dbReference type="Proteomes" id="UP000231025">
    <property type="component" value="Unassembled WGS sequence"/>
</dbReference>
<proteinExistence type="inferred from homology"/>
<keyword evidence="2 5" id="KW-0689">Ribosomal protein</keyword>
<dbReference type="NCBIfam" id="TIGR03953">
    <property type="entry name" value="rplD_bact"/>
    <property type="match status" value="1"/>
</dbReference>
<protein>
    <recommendedName>
        <fullName evidence="4 5">Large ribosomal subunit protein uL4</fullName>
    </recommendedName>
</protein>
<evidence type="ECO:0000256" key="5">
    <source>
        <dbReference type="HAMAP-Rule" id="MF_01328"/>
    </source>
</evidence>
<dbReference type="GO" id="GO:0019843">
    <property type="term" value="F:rRNA binding"/>
    <property type="evidence" value="ECO:0007669"/>
    <property type="project" value="UniProtKB-UniRule"/>
</dbReference>
<comment type="caution">
    <text evidence="7">The sequence shown here is derived from an EMBL/GenBank/DDBJ whole genome shotgun (WGS) entry which is preliminary data.</text>
</comment>
<dbReference type="Pfam" id="PF00573">
    <property type="entry name" value="Ribosomal_L4"/>
    <property type="match status" value="1"/>
</dbReference>
<name>A0A2G9Y9M3_9BACT</name>
<comment type="subunit">
    <text evidence="5">Part of the 50S ribosomal subunit.</text>
</comment>
<dbReference type="InterPro" id="IPR013005">
    <property type="entry name" value="Ribosomal_uL4-like"/>
</dbReference>
<keyword evidence="3 5" id="KW-0687">Ribonucleoprotein</keyword>
<dbReference type="HAMAP" id="MF_01328_B">
    <property type="entry name" value="Ribosomal_uL4_B"/>
    <property type="match status" value="1"/>
</dbReference>
<dbReference type="PANTHER" id="PTHR10746:SF6">
    <property type="entry name" value="LARGE RIBOSOMAL SUBUNIT PROTEIN UL4M"/>
    <property type="match status" value="1"/>
</dbReference>
<dbReference type="InterPro" id="IPR002136">
    <property type="entry name" value="Ribosomal_uL4"/>
</dbReference>
<reference evidence="7 8" key="1">
    <citation type="submission" date="2017-09" db="EMBL/GenBank/DDBJ databases">
        <title>Depth-based differentiation of microbial function through sediment-hosted aquifers and enrichment of novel symbionts in the deep terrestrial subsurface.</title>
        <authorList>
            <person name="Probst A.J."/>
            <person name="Ladd B."/>
            <person name="Jarett J.K."/>
            <person name="Geller-Mcgrath D.E."/>
            <person name="Sieber C.M."/>
            <person name="Emerson J.B."/>
            <person name="Anantharaman K."/>
            <person name="Thomas B.C."/>
            <person name="Malmstrom R."/>
            <person name="Stieglmeier M."/>
            <person name="Klingl A."/>
            <person name="Woyke T."/>
            <person name="Ryan C.M."/>
            <person name="Banfield J.F."/>
        </authorList>
    </citation>
    <scope>NUCLEOTIDE SEQUENCE [LARGE SCALE GENOMIC DNA]</scope>
    <source>
        <strain evidence="7">CG23_combo_of_CG06-09_8_20_14_all_35_49</strain>
    </source>
</reference>
<dbReference type="SUPFAM" id="SSF52166">
    <property type="entry name" value="Ribosomal protein L4"/>
    <property type="match status" value="1"/>
</dbReference>
<sequence length="223" mass="25057">MAKVKKETSGLSIPVYGLKGEKTGELKLAKEIFKVKMNPKLLAQYVHVYLTNQRQGTASAKTRGEVSGSTRKIYRQKGTGRARHGSIKAPIFVGGGIVGGPKPKDYFLKMNKKQKKQALFSALSLKLAEKNIIAFNKTIFNIEPKTKIIDSLLAKIGLNEKKVVFILPKMEKNNFILAVRNIPHLVVTDAVSLNAYQVLENHFLVFIDKAVEVFYQHFFKHED</sequence>
<comment type="similarity">
    <text evidence="1 5">Belongs to the universal ribosomal protein uL4 family.</text>
</comment>
<evidence type="ECO:0000313" key="7">
    <source>
        <dbReference type="EMBL" id="PIP15201.1"/>
    </source>
</evidence>
<keyword evidence="5" id="KW-0699">rRNA-binding</keyword>
<dbReference type="GO" id="GO:0005840">
    <property type="term" value="C:ribosome"/>
    <property type="evidence" value="ECO:0007669"/>
    <property type="project" value="UniProtKB-KW"/>
</dbReference>
<evidence type="ECO:0000313" key="8">
    <source>
        <dbReference type="Proteomes" id="UP000231025"/>
    </source>
</evidence>
<dbReference type="GO" id="GO:0003735">
    <property type="term" value="F:structural constituent of ribosome"/>
    <property type="evidence" value="ECO:0007669"/>
    <property type="project" value="InterPro"/>
</dbReference>
<evidence type="ECO:0000256" key="3">
    <source>
        <dbReference type="ARBA" id="ARBA00023274"/>
    </source>
</evidence>
<dbReference type="PANTHER" id="PTHR10746">
    <property type="entry name" value="50S RIBOSOMAL PROTEIN L4"/>
    <property type="match status" value="1"/>
</dbReference>
<evidence type="ECO:0000256" key="2">
    <source>
        <dbReference type="ARBA" id="ARBA00022980"/>
    </source>
</evidence>
<dbReference type="InterPro" id="IPR023574">
    <property type="entry name" value="Ribosomal_uL4_dom_sf"/>
</dbReference>
<comment type="function">
    <text evidence="5">Forms part of the polypeptide exit tunnel.</text>
</comment>
<dbReference type="Gene3D" id="3.40.1370.10">
    <property type="match status" value="1"/>
</dbReference>
<evidence type="ECO:0000256" key="6">
    <source>
        <dbReference type="SAM" id="MobiDB-lite"/>
    </source>
</evidence>
<evidence type="ECO:0000256" key="1">
    <source>
        <dbReference type="ARBA" id="ARBA00010528"/>
    </source>
</evidence>
<dbReference type="AlphaFoldDB" id="A0A2G9Y9M3"/>
<dbReference type="EMBL" id="PCRE01000015">
    <property type="protein sequence ID" value="PIP15201.1"/>
    <property type="molecule type" value="Genomic_DNA"/>
</dbReference>
<accession>A0A2G9Y9M3</accession>